<keyword evidence="3" id="KW-1185">Reference proteome</keyword>
<dbReference type="EMBL" id="CAJVPY010027537">
    <property type="protein sequence ID" value="CAG8791329.1"/>
    <property type="molecule type" value="Genomic_DNA"/>
</dbReference>
<accession>A0A9N9JQM8</accession>
<evidence type="ECO:0000256" key="1">
    <source>
        <dbReference type="SAM" id="MobiDB-lite"/>
    </source>
</evidence>
<feature type="region of interest" description="Disordered" evidence="1">
    <location>
        <begin position="104"/>
        <end position="145"/>
    </location>
</feature>
<name>A0A9N9JQM8_9GLOM</name>
<sequence>MSDNIDLADILDEILEQYPFAIYFKLHSPSEWSICHHITWLIKFMSLRTIHDNFYRAVNLINREQNTSEEVIRIIDTIQKARKIDLKKANKIWESEKENVLRNLSSKKRKKSNKNYIEEVNKKRKTSISKNKGKDISKDLSSIDN</sequence>
<proteinExistence type="predicted"/>
<organism evidence="2 3">
    <name type="scientific">Dentiscutata erythropus</name>
    <dbReference type="NCBI Taxonomy" id="1348616"/>
    <lineage>
        <taxon>Eukaryota</taxon>
        <taxon>Fungi</taxon>
        <taxon>Fungi incertae sedis</taxon>
        <taxon>Mucoromycota</taxon>
        <taxon>Glomeromycotina</taxon>
        <taxon>Glomeromycetes</taxon>
        <taxon>Diversisporales</taxon>
        <taxon>Gigasporaceae</taxon>
        <taxon>Dentiscutata</taxon>
    </lineage>
</organism>
<dbReference type="OrthoDB" id="2430946at2759"/>
<protein>
    <submittedName>
        <fullName evidence="2">27897_t:CDS:1</fullName>
    </submittedName>
</protein>
<evidence type="ECO:0000313" key="2">
    <source>
        <dbReference type="EMBL" id="CAG8791329.1"/>
    </source>
</evidence>
<dbReference type="Proteomes" id="UP000789405">
    <property type="component" value="Unassembled WGS sequence"/>
</dbReference>
<dbReference type="AlphaFoldDB" id="A0A9N9JQM8"/>
<comment type="caution">
    <text evidence="2">The sequence shown here is derived from an EMBL/GenBank/DDBJ whole genome shotgun (WGS) entry which is preliminary data.</text>
</comment>
<reference evidence="2" key="1">
    <citation type="submission" date="2021-06" db="EMBL/GenBank/DDBJ databases">
        <authorList>
            <person name="Kallberg Y."/>
            <person name="Tangrot J."/>
            <person name="Rosling A."/>
        </authorList>
    </citation>
    <scope>NUCLEOTIDE SEQUENCE</scope>
    <source>
        <strain evidence="2">MA453B</strain>
    </source>
</reference>
<evidence type="ECO:0000313" key="3">
    <source>
        <dbReference type="Proteomes" id="UP000789405"/>
    </source>
</evidence>
<gene>
    <name evidence="2" type="ORF">DERYTH_LOCUS21495</name>
</gene>
<feature type="non-terminal residue" evidence="2">
    <location>
        <position position="145"/>
    </location>
</feature>